<evidence type="ECO:0000256" key="4">
    <source>
        <dbReference type="ARBA" id="ARBA00022793"/>
    </source>
</evidence>
<evidence type="ECO:0000256" key="5">
    <source>
        <dbReference type="ARBA" id="ARBA00022968"/>
    </source>
</evidence>
<gene>
    <name evidence="14" type="ORF">JOF55_000423</name>
</gene>
<reference evidence="14" key="1">
    <citation type="submission" date="2023-07" db="EMBL/GenBank/DDBJ databases">
        <title>Sequencing the genomes of 1000 actinobacteria strains.</title>
        <authorList>
            <person name="Klenk H.-P."/>
        </authorList>
    </citation>
    <scope>NUCLEOTIDE SEQUENCE</scope>
    <source>
        <strain evidence="14">DSM 45977</strain>
    </source>
</reference>
<keyword evidence="15" id="KW-1185">Reference proteome</keyword>
<keyword evidence="3" id="KW-0812">Transmembrane</keyword>
<evidence type="ECO:0000256" key="11">
    <source>
        <dbReference type="ARBA" id="ARBA00023239"/>
    </source>
</evidence>
<name>A0AAE3Z8D4_9ACTN</name>
<dbReference type="SUPFAM" id="SSF51735">
    <property type="entry name" value="NAD(P)-binding Rossmann-fold domains"/>
    <property type="match status" value="1"/>
</dbReference>
<evidence type="ECO:0000256" key="6">
    <source>
        <dbReference type="ARBA" id="ARBA00022989"/>
    </source>
</evidence>
<keyword evidence="10" id="KW-0325">Glycoprotein</keyword>
<dbReference type="GO" id="GO:0042732">
    <property type="term" value="P:D-xylose metabolic process"/>
    <property type="evidence" value="ECO:0007669"/>
    <property type="project" value="InterPro"/>
</dbReference>
<keyword evidence="4" id="KW-0210">Decarboxylase</keyword>
<keyword evidence="6" id="KW-1133">Transmembrane helix</keyword>
<evidence type="ECO:0000256" key="9">
    <source>
        <dbReference type="ARBA" id="ARBA00023136"/>
    </source>
</evidence>
<feature type="domain" description="NAD-dependent epimerase/dehydratase" evidence="13">
    <location>
        <begin position="1"/>
        <end position="234"/>
    </location>
</feature>
<dbReference type="EC" id="4.2.1.46" evidence="14"/>
<dbReference type="InterPro" id="IPR044516">
    <property type="entry name" value="UXS-like"/>
</dbReference>
<keyword evidence="5" id="KW-0735">Signal-anchor</keyword>
<dbReference type="Proteomes" id="UP001180845">
    <property type="component" value="Unassembled WGS sequence"/>
</dbReference>
<evidence type="ECO:0000256" key="8">
    <source>
        <dbReference type="ARBA" id="ARBA00023034"/>
    </source>
</evidence>
<dbReference type="EMBL" id="JAVDXW010000001">
    <property type="protein sequence ID" value="MDR7300242.1"/>
    <property type="molecule type" value="Genomic_DNA"/>
</dbReference>
<dbReference type="GO" id="GO:0005737">
    <property type="term" value="C:cytoplasm"/>
    <property type="evidence" value="ECO:0007669"/>
    <property type="project" value="TreeGrafter"/>
</dbReference>
<comment type="subcellular location">
    <subcellularLocation>
        <location evidence="2">Golgi apparatus membrane</location>
        <topology evidence="2">Single-pass type II membrane protein</topology>
    </subcellularLocation>
    <subcellularLocation>
        <location evidence="12">Golgi apparatus</location>
        <location evidence="12">Golgi stack membrane</location>
    </subcellularLocation>
</comment>
<keyword evidence="9" id="KW-0472">Membrane</keyword>
<dbReference type="InterPro" id="IPR001509">
    <property type="entry name" value="Epimerase_deHydtase"/>
</dbReference>
<keyword evidence="7" id="KW-0520">NAD</keyword>
<proteinExistence type="predicted"/>
<dbReference type="PANTHER" id="PTHR43078">
    <property type="entry name" value="UDP-GLUCURONIC ACID DECARBOXYLASE-RELATED"/>
    <property type="match status" value="1"/>
</dbReference>
<protein>
    <submittedName>
        <fullName evidence="14">dTDP-glucose 4,6-dehydratase</fullName>
        <ecNumber evidence="14">4.2.1.46</ecNumber>
    </submittedName>
</protein>
<dbReference type="GO" id="GO:0008460">
    <property type="term" value="F:dTDP-glucose 4,6-dehydratase activity"/>
    <property type="evidence" value="ECO:0007669"/>
    <property type="project" value="UniProtKB-EC"/>
</dbReference>
<evidence type="ECO:0000313" key="15">
    <source>
        <dbReference type="Proteomes" id="UP001180845"/>
    </source>
</evidence>
<evidence type="ECO:0000259" key="13">
    <source>
        <dbReference type="Pfam" id="PF01370"/>
    </source>
</evidence>
<dbReference type="InterPro" id="IPR036291">
    <property type="entry name" value="NAD(P)-bd_dom_sf"/>
</dbReference>
<dbReference type="FunFam" id="3.40.50.720:FF:000065">
    <property type="entry name" value="UDP-glucuronic acid decarboxylase 1"/>
    <property type="match status" value="1"/>
</dbReference>
<keyword evidence="8" id="KW-0333">Golgi apparatus</keyword>
<evidence type="ECO:0000256" key="7">
    <source>
        <dbReference type="ARBA" id="ARBA00023027"/>
    </source>
</evidence>
<evidence type="ECO:0000256" key="1">
    <source>
        <dbReference type="ARBA" id="ARBA00001911"/>
    </source>
</evidence>
<evidence type="ECO:0000256" key="3">
    <source>
        <dbReference type="ARBA" id="ARBA00022692"/>
    </source>
</evidence>
<dbReference type="Gene3D" id="3.40.50.720">
    <property type="entry name" value="NAD(P)-binding Rossmann-like Domain"/>
    <property type="match status" value="1"/>
</dbReference>
<dbReference type="CDD" id="cd05230">
    <property type="entry name" value="UGD_SDR_e"/>
    <property type="match status" value="1"/>
</dbReference>
<evidence type="ECO:0000256" key="2">
    <source>
        <dbReference type="ARBA" id="ARBA00004323"/>
    </source>
</evidence>
<dbReference type="GO" id="GO:0070403">
    <property type="term" value="F:NAD+ binding"/>
    <property type="evidence" value="ECO:0007669"/>
    <property type="project" value="InterPro"/>
</dbReference>
<dbReference type="RefSeq" id="WP_310268679.1">
    <property type="nucleotide sequence ID" value="NZ_JAVDXW010000001.1"/>
</dbReference>
<sequence length="321" mass="34803">MTGGAGFLGSHLCEQLLSRGTEVVCLDNLITGSRRNVEECARNPLFRLVECDVTRPLSVAGEVDLVLHLASPASPKDYQRLPIETMLVGGQGCLHALELAADKGARFVLASTSEVYGDPLEHPQRESYWGNVNPVGPRAVYDEAKRYAEALTCAYRRERGTRTGIARIFNSYGPRMHPDDGRMVPTFVCEALRAEPLTVAGSGEQTRSVCYVSDTVRGLLALADSESEGPVNIGNPHEHSVRQLAEMIRELVGSDSPIDSTVGAVDDPQRRCPDITVAGEQLGWQPEIGLREGLLRTIHWFAGQLGADTASDRVRLPTAGS</sequence>
<evidence type="ECO:0000256" key="10">
    <source>
        <dbReference type="ARBA" id="ARBA00023180"/>
    </source>
</evidence>
<comment type="cofactor">
    <cofactor evidence="1">
        <name>NAD(+)</name>
        <dbReference type="ChEBI" id="CHEBI:57540"/>
    </cofactor>
</comment>
<dbReference type="AlphaFoldDB" id="A0AAE3Z8D4"/>
<evidence type="ECO:0000313" key="14">
    <source>
        <dbReference type="EMBL" id="MDR7300242.1"/>
    </source>
</evidence>
<evidence type="ECO:0000256" key="12">
    <source>
        <dbReference type="ARBA" id="ARBA00037859"/>
    </source>
</evidence>
<dbReference type="Pfam" id="PF01370">
    <property type="entry name" value="Epimerase"/>
    <property type="match status" value="1"/>
</dbReference>
<keyword evidence="11 14" id="KW-0456">Lyase</keyword>
<dbReference type="GO" id="GO:0048040">
    <property type="term" value="F:UDP-glucuronate decarboxylase activity"/>
    <property type="evidence" value="ECO:0007669"/>
    <property type="project" value="TreeGrafter"/>
</dbReference>
<accession>A0AAE3Z8D4</accession>
<organism evidence="14 15">
    <name type="scientific">Haloactinomyces albus</name>
    <dbReference type="NCBI Taxonomy" id="1352928"/>
    <lineage>
        <taxon>Bacteria</taxon>
        <taxon>Bacillati</taxon>
        <taxon>Actinomycetota</taxon>
        <taxon>Actinomycetes</taxon>
        <taxon>Actinopolysporales</taxon>
        <taxon>Actinopolysporaceae</taxon>
        <taxon>Haloactinomyces</taxon>
    </lineage>
</organism>
<dbReference type="PANTHER" id="PTHR43078:SF6">
    <property type="entry name" value="UDP-GLUCURONIC ACID DECARBOXYLASE 1"/>
    <property type="match status" value="1"/>
</dbReference>
<comment type="caution">
    <text evidence="14">The sequence shown here is derived from an EMBL/GenBank/DDBJ whole genome shotgun (WGS) entry which is preliminary data.</text>
</comment>